<accession>A0ACC1PTS8</accession>
<comment type="caution">
    <text evidence="1">The sequence shown here is derived from an EMBL/GenBank/DDBJ whole genome shotgun (WGS) entry which is preliminary data.</text>
</comment>
<dbReference type="EMBL" id="JANSHE010001860">
    <property type="protein sequence ID" value="KAJ3000370.1"/>
    <property type="molecule type" value="Genomic_DNA"/>
</dbReference>
<keyword evidence="2" id="KW-1185">Reference proteome</keyword>
<protein>
    <submittedName>
        <fullName evidence="1">Uncharacterized protein</fullName>
    </submittedName>
</protein>
<gene>
    <name evidence="1" type="ORF">NUW54_g6797</name>
</gene>
<sequence>MRVSTAPGSHSSGSITINDPPCAALSSPPAALSSPPALLSQVLLPFVEKGERKVILHISSTAGSMQSVPQIGVIYGSYSMSKAAYNMLAQKQRIERPDLTIITMCPGPVKTDMNPIDGQIEPEESVQGILRIVTSVNLGDSGKYLRYNGEVIPW</sequence>
<reference evidence="1" key="1">
    <citation type="submission" date="2022-08" db="EMBL/GenBank/DDBJ databases">
        <title>Genome Sequence of Pycnoporus sanguineus.</title>
        <authorList>
            <person name="Buettner E."/>
        </authorList>
    </citation>
    <scope>NUCLEOTIDE SEQUENCE</scope>
    <source>
        <strain evidence="1">CG-C14</strain>
    </source>
</reference>
<dbReference type="Proteomes" id="UP001144978">
    <property type="component" value="Unassembled WGS sequence"/>
</dbReference>
<proteinExistence type="predicted"/>
<evidence type="ECO:0000313" key="2">
    <source>
        <dbReference type="Proteomes" id="UP001144978"/>
    </source>
</evidence>
<name>A0ACC1PTS8_9APHY</name>
<evidence type="ECO:0000313" key="1">
    <source>
        <dbReference type="EMBL" id="KAJ3000370.1"/>
    </source>
</evidence>
<organism evidence="1 2">
    <name type="scientific">Trametes sanguinea</name>
    <dbReference type="NCBI Taxonomy" id="158606"/>
    <lineage>
        <taxon>Eukaryota</taxon>
        <taxon>Fungi</taxon>
        <taxon>Dikarya</taxon>
        <taxon>Basidiomycota</taxon>
        <taxon>Agaricomycotina</taxon>
        <taxon>Agaricomycetes</taxon>
        <taxon>Polyporales</taxon>
        <taxon>Polyporaceae</taxon>
        <taxon>Trametes</taxon>
    </lineage>
</organism>